<feature type="transmembrane region" description="Helical" evidence="2">
    <location>
        <begin position="49"/>
        <end position="73"/>
    </location>
</feature>
<protein>
    <submittedName>
        <fullName evidence="4">LytR C-terminal domain-containing protein</fullName>
    </submittedName>
</protein>
<evidence type="ECO:0000313" key="4">
    <source>
        <dbReference type="EMBL" id="MFD1721403.1"/>
    </source>
</evidence>
<feature type="region of interest" description="Disordered" evidence="1">
    <location>
        <begin position="1"/>
        <end position="25"/>
    </location>
</feature>
<keyword evidence="5" id="KW-1185">Reference proteome</keyword>
<evidence type="ECO:0000259" key="3">
    <source>
        <dbReference type="Pfam" id="PF13399"/>
    </source>
</evidence>
<comment type="caution">
    <text evidence="4">The sequence shown here is derived from an EMBL/GenBank/DDBJ whole genome shotgun (WGS) entry which is preliminary data.</text>
</comment>
<organism evidence="4 5">
    <name type="scientific">Amnibacterium endophyticum</name>
    <dbReference type="NCBI Taxonomy" id="2109337"/>
    <lineage>
        <taxon>Bacteria</taxon>
        <taxon>Bacillati</taxon>
        <taxon>Actinomycetota</taxon>
        <taxon>Actinomycetes</taxon>
        <taxon>Micrococcales</taxon>
        <taxon>Microbacteriaceae</taxon>
        <taxon>Amnibacterium</taxon>
    </lineage>
</organism>
<dbReference type="RefSeq" id="WP_377933604.1">
    <property type="nucleotide sequence ID" value="NZ_JBHUEA010000009.1"/>
</dbReference>
<reference evidence="5" key="1">
    <citation type="journal article" date="2019" name="Int. J. Syst. Evol. Microbiol.">
        <title>The Global Catalogue of Microorganisms (GCM) 10K type strain sequencing project: providing services to taxonomists for standard genome sequencing and annotation.</title>
        <authorList>
            <consortium name="The Broad Institute Genomics Platform"/>
            <consortium name="The Broad Institute Genome Sequencing Center for Infectious Disease"/>
            <person name="Wu L."/>
            <person name="Ma J."/>
        </authorList>
    </citation>
    <scope>NUCLEOTIDE SEQUENCE [LARGE SCALE GENOMIC DNA]</scope>
    <source>
        <strain evidence="5">CGMCC 1.12471</strain>
    </source>
</reference>
<accession>A0ABW4LDZ2</accession>
<dbReference type="InterPro" id="IPR027381">
    <property type="entry name" value="LytR/CpsA/Psr_C"/>
</dbReference>
<dbReference type="Pfam" id="PF13399">
    <property type="entry name" value="LytR_C"/>
    <property type="match status" value="1"/>
</dbReference>
<evidence type="ECO:0000256" key="1">
    <source>
        <dbReference type="SAM" id="MobiDB-lite"/>
    </source>
</evidence>
<dbReference type="Proteomes" id="UP001597347">
    <property type="component" value="Unassembled WGS sequence"/>
</dbReference>
<sequence length="195" mass="19628">MPITIGAGSRAGRSPAAASAARPRDRFDDVPADLARVGAHRAPVRRRGLATFGWAALATGALVAVGVLGLGFIEGRVGAAETPLNPVSAAAAGPAATVDPGAKVAVLNATTTTGLAASASRVLQGDRWNVVSTANADVQDRTTSTVYYAEADQLGAAKGLAKSLGIERTAKTDRFGAPGSQRLTVVLGSDWSPKG</sequence>
<evidence type="ECO:0000313" key="5">
    <source>
        <dbReference type="Proteomes" id="UP001597347"/>
    </source>
</evidence>
<evidence type="ECO:0000256" key="2">
    <source>
        <dbReference type="SAM" id="Phobius"/>
    </source>
</evidence>
<dbReference type="Gene3D" id="3.30.70.2390">
    <property type="match status" value="1"/>
</dbReference>
<keyword evidence="2" id="KW-1133">Transmembrane helix</keyword>
<dbReference type="EMBL" id="JBHUEA010000009">
    <property type="protein sequence ID" value="MFD1721403.1"/>
    <property type="molecule type" value="Genomic_DNA"/>
</dbReference>
<feature type="domain" description="LytR/CpsA/Psr regulator C-terminal" evidence="3">
    <location>
        <begin position="103"/>
        <end position="191"/>
    </location>
</feature>
<keyword evidence="2" id="KW-0812">Transmembrane</keyword>
<feature type="compositionally biased region" description="Low complexity" evidence="1">
    <location>
        <begin position="1"/>
        <end position="21"/>
    </location>
</feature>
<gene>
    <name evidence="4" type="ORF">ACFSBI_07560</name>
</gene>
<name>A0ABW4LDZ2_9MICO</name>
<keyword evidence="2" id="KW-0472">Membrane</keyword>
<proteinExistence type="predicted"/>